<evidence type="ECO:0000256" key="1">
    <source>
        <dbReference type="ARBA" id="ARBA00022723"/>
    </source>
</evidence>
<evidence type="ECO:0000259" key="4">
    <source>
        <dbReference type="PROSITE" id="PS51007"/>
    </source>
</evidence>
<comment type="caution">
    <text evidence="5">The sequence shown here is derived from an EMBL/GenBank/DDBJ whole genome shotgun (WGS) entry which is preliminary data.</text>
</comment>
<name>A0AAW4LHN6_9BACT</name>
<protein>
    <submittedName>
        <fullName evidence="5">CxxxxCH/CxxCH domain-containing protein</fullName>
    </submittedName>
</protein>
<feature type="non-terminal residue" evidence="5">
    <location>
        <position position="1"/>
    </location>
</feature>
<keyword evidence="1 3" id="KW-0479">Metal-binding</keyword>
<dbReference type="PROSITE" id="PS51007">
    <property type="entry name" value="CYTC"/>
    <property type="match status" value="1"/>
</dbReference>
<feature type="domain" description="Cytochrome c" evidence="4">
    <location>
        <begin position="761"/>
        <end position="930"/>
    </location>
</feature>
<dbReference type="GO" id="GO:0046872">
    <property type="term" value="F:metal ion binding"/>
    <property type="evidence" value="ECO:0007669"/>
    <property type="project" value="UniProtKB-KW"/>
</dbReference>
<dbReference type="Proteomes" id="UP000811899">
    <property type="component" value="Unassembled WGS sequence"/>
</dbReference>
<sequence length="1242" mass="129809">GCHGNNAGSSLAIASGKHGAHINNPLIGSNYNCSECHALTITSDERTFANAALHGNSYYDYSGNRAGSSTSYDRVTGSCSATYCHSDGKGRRNAPFTLATGWKSGATLGCNGCHGNDATLGHFSSVAGEPNYQNEGIGSIRANSHRKHSDAGPGTCVSCHSDVTLTGFSILSGSLKHTNRQIDIKKGGIADFVWNQTDKSCSGIACHFNKNATWGQTLDCNSCHGVDVATLTTNKHTAHLSTTFNMSLGTARSCPDCHAKTVSSNSTISGPVFHANGFADYSGTKAGQYSNATGACANVYCHSDGKGRYNVPFDASNGWRSAFTIPDCKGCHGNDSDPAFSSSAGEPNYSNEGAGLIRSNSHFTHTTKLALKSAAACDYCHTDTVTSDGLAAKSGGLHLSGGINVVFNQAKAGSGNYDYQNRTCNNTSCHSGSVPKWGDAGSVGCNTCHGGDALTLSSKKHSAHISTTANPSLGTEIGCFECHAKTVDRNRGIVDQAVHINSVLGDYSGLRAGTYSFASGVCSNSYCHSDGKGRQNVPFTEGNGWNSAAAYPDCTGCHGNDATLGHFSSVAGEPNYFNGGRGVSRANSHQKHVGGAGAATCVVCHSETVTVAGNGISAGSVKHINSTLDVKQGGTASFGWTGDSRTCSTINCHFNKDAVWGDTLDCNGCHASDSSSLTTGKHGAHLSTVSNPSLGTAIGCFECHAKTMNSDNLTISNPEVHINGVMGDYSGTRAGQYSAITGSCANSYCHSDGKGKQNVPFDPTNGWKSAAVYADCAGCHGNDVTPAFTSNAGEPNYANEGAGLFRANSHRSHTTKLPFKNAAACDYCHTDTVTTDGLATKTGSLHLSGGINVVFNQSKSGNGSYDYQNRTCTNTSCHSGAEPKWGDASSAGCILCHGNLTSKPGFHSIHIGNLISDGLVTFYAYTANRSDLTTYRIGCANCHPSVEEGNHRNGRIDLSLNRDKLGAGFLNRLNLATADGLNITGSGIEGTTGASISCKLAYCHSNGRSQTLAPTDFRATPNWYAGTRTANRCGVCHDNPPQYAGQSHYVAQSNQGNNGRRQPTEAGHMIGFHFANTYIGNNANGFLGFSSNGNKAHGNALMASTFSCNLCHDGVVSSTQIDTHAMAGKSSIFKCANCHSDSTPTRLQPGLIVDARRHINGYKDVGFPSVAIMSKAQLANPTVAAGWERFGAYKAAGSYDYMNLGNSSWDPVTKSCATACHFNRPVTWGSNQVECASCHYDD</sequence>
<organism evidence="5 6">
    <name type="scientific">Geoanaerobacter pelophilus</name>
    <dbReference type="NCBI Taxonomy" id="60036"/>
    <lineage>
        <taxon>Bacteria</taxon>
        <taxon>Pseudomonadati</taxon>
        <taxon>Thermodesulfobacteriota</taxon>
        <taxon>Desulfuromonadia</taxon>
        <taxon>Geobacterales</taxon>
        <taxon>Geobacteraceae</taxon>
        <taxon>Geoanaerobacter</taxon>
    </lineage>
</organism>
<dbReference type="NCBIfam" id="TIGR01904">
    <property type="entry name" value="GSu_C4xC__C2xCH"/>
    <property type="match status" value="9"/>
</dbReference>
<evidence type="ECO:0000313" key="6">
    <source>
        <dbReference type="Proteomes" id="UP000811899"/>
    </source>
</evidence>
<dbReference type="AlphaFoldDB" id="A0AAW4LHN6"/>
<dbReference type="InterPro" id="IPR009056">
    <property type="entry name" value="Cyt_c-like_dom"/>
</dbReference>
<dbReference type="InterPro" id="IPR036280">
    <property type="entry name" value="Multihaem_cyt_sf"/>
</dbReference>
<evidence type="ECO:0000256" key="2">
    <source>
        <dbReference type="ARBA" id="ARBA00023004"/>
    </source>
</evidence>
<dbReference type="InterPro" id="IPR010176">
    <property type="entry name" value="C4xCH_C2xCH_motif_GEOSU"/>
</dbReference>
<dbReference type="SUPFAM" id="SSF48695">
    <property type="entry name" value="Multiheme cytochromes"/>
    <property type="match status" value="6"/>
</dbReference>
<evidence type="ECO:0000256" key="3">
    <source>
        <dbReference type="PROSITE-ProRule" id="PRU00433"/>
    </source>
</evidence>
<dbReference type="Pfam" id="PF09698">
    <property type="entry name" value="GSu_C4xC__C2xCH"/>
    <property type="match status" value="5"/>
</dbReference>
<dbReference type="RefSeq" id="WP_214173423.1">
    <property type="nucleotide sequence ID" value="NZ_JAHCVJ010000017.1"/>
</dbReference>
<keyword evidence="6" id="KW-1185">Reference proteome</keyword>
<keyword evidence="2 3" id="KW-0408">Iron</keyword>
<evidence type="ECO:0000313" key="5">
    <source>
        <dbReference type="EMBL" id="MBT0666656.1"/>
    </source>
</evidence>
<dbReference type="GO" id="GO:0020037">
    <property type="term" value="F:heme binding"/>
    <property type="evidence" value="ECO:0007669"/>
    <property type="project" value="InterPro"/>
</dbReference>
<reference evidence="5 6" key="1">
    <citation type="submission" date="2021-05" db="EMBL/GenBank/DDBJ databases">
        <title>The draft genome of Geobacter pelophilus DSM 12255.</title>
        <authorList>
            <person name="Xu Z."/>
            <person name="Masuda Y."/>
            <person name="Itoh H."/>
            <person name="Senoo K."/>
        </authorList>
    </citation>
    <scope>NUCLEOTIDE SEQUENCE [LARGE SCALE GENOMIC DNA]</scope>
    <source>
        <strain evidence="5 6">DSM 12255</strain>
    </source>
</reference>
<proteinExistence type="predicted"/>
<accession>A0AAW4LHN6</accession>
<dbReference type="EMBL" id="JAHCVJ010000017">
    <property type="protein sequence ID" value="MBT0666656.1"/>
    <property type="molecule type" value="Genomic_DNA"/>
</dbReference>
<keyword evidence="3" id="KW-0349">Heme</keyword>
<dbReference type="GO" id="GO:0009055">
    <property type="term" value="F:electron transfer activity"/>
    <property type="evidence" value="ECO:0007669"/>
    <property type="project" value="InterPro"/>
</dbReference>
<gene>
    <name evidence="5" type="ORF">KI809_20290</name>
</gene>